<dbReference type="GO" id="GO:0006355">
    <property type="term" value="P:regulation of DNA-templated transcription"/>
    <property type="evidence" value="ECO:0007669"/>
    <property type="project" value="InterPro"/>
</dbReference>
<dbReference type="PANTHER" id="PTHR48111:SF39">
    <property type="entry name" value="TRANSCRIPTIONAL REGULATORY PROTEIN CPXR"/>
    <property type="match status" value="1"/>
</dbReference>
<dbReference type="RefSeq" id="WP_166259878.1">
    <property type="nucleotide sequence ID" value="NZ_JAAMOW010000009.1"/>
</dbReference>
<evidence type="ECO:0000256" key="2">
    <source>
        <dbReference type="ARBA" id="ARBA00022490"/>
    </source>
</evidence>
<sequence length="232" mass="25607">MSATPRLLLIDDDRKLTRLLADYLRPQGFEVQAVHDGAEGIRRAGAEAWDLIVLDLMLPTVDGYSVLKHLRVQSEVPVLMLTGRGAEEDRIVGLDLGADDYLPKTVSARELLSRVRAILRRSAHAPKGVPNISVGPLQIDVAAREVRLDRELVALTPVEFDLLAALARHAGQVRSRDQLLEEVRDREFTGHDRSIDVHIAALRRKLGDTARDAQLIRTVRAAGYLLGEPAAT</sequence>
<keyword evidence="2" id="KW-0963">Cytoplasm</keyword>
<dbReference type="Gene3D" id="3.40.50.2300">
    <property type="match status" value="1"/>
</dbReference>
<dbReference type="InterPro" id="IPR011006">
    <property type="entry name" value="CheY-like_superfamily"/>
</dbReference>
<dbReference type="InterPro" id="IPR001789">
    <property type="entry name" value="Sig_transdc_resp-reg_receiver"/>
</dbReference>
<accession>A0A6M2BVG4</accession>
<evidence type="ECO:0000256" key="1">
    <source>
        <dbReference type="ARBA" id="ARBA00004496"/>
    </source>
</evidence>
<dbReference type="PROSITE" id="PS51755">
    <property type="entry name" value="OMPR_PHOB"/>
    <property type="match status" value="1"/>
</dbReference>
<keyword evidence="3 8" id="KW-0597">Phosphoprotein</keyword>
<dbReference type="SMART" id="SM00448">
    <property type="entry name" value="REC"/>
    <property type="match status" value="1"/>
</dbReference>
<dbReference type="InterPro" id="IPR039420">
    <property type="entry name" value="WalR-like"/>
</dbReference>
<evidence type="ECO:0000256" key="7">
    <source>
        <dbReference type="ARBA" id="ARBA00023163"/>
    </source>
</evidence>
<dbReference type="Gene3D" id="6.10.250.690">
    <property type="match status" value="1"/>
</dbReference>
<evidence type="ECO:0000259" key="11">
    <source>
        <dbReference type="PROSITE" id="PS51755"/>
    </source>
</evidence>
<dbReference type="GO" id="GO:0032993">
    <property type="term" value="C:protein-DNA complex"/>
    <property type="evidence" value="ECO:0007669"/>
    <property type="project" value="TreeGrafter"/>
</dbReference>
<dbReference type="Pfam" id="PF00072">
    <property type="entry name" value="Response_reg"/>
    <property type="match status" value="1"/>
</dbReference>
<dbReference type="InterPro" id="IPR016032">
    <property type="entry name" value="Sig_transdc_resp-reg_C-effctor"/>
</dbReference>
<dbReference type="AlphaFoldDB" id="A0A6M2BVG4"/>
<feature type="DNA-binding region" description="OmpR/PhoB-type" evidence="9">
    <location>
        <begin position="129"/>
        <end position="228"/>
    </location>
</feature>
<dbReference type="EMBL" id="JAAMOW010000009">
    <property type="protein sequence ID" value="NGY06384.1"/>
    <property type="molecule type" value="Genomic_DNA"/>
</dbReference>
<feature type="modified residue" description="4-aspartylphosphate" evidence="8">
    <location>
        <position position="55"/>
    </location>
</feature>
<keyword evidence="13" id="KW-1185">Reference proteome</keyword>
<dbReference type="GO" id="GO:0000156">
    <property type="term" value="F:phosphorelay response regulator activity"/>
    <property type="evidence" value="ECO:0007669"/>
    <property type="project" value="TreeGrafter"/>
</dbReference>
<organism evidence="12 13">
    <name type="scientific">Solimonas terrae</name>
    <dbReference type="NCBI Taxonomy" id="1396819"/>
    <lineage>
        <taxon>Bacteria</taxon>
        <taxon>Pseudomonadati</taxon>
        <taxon>Pseudomonadota</taxon>
        <taxon>Gammaproteobacteria</taxon>
        <taxon>Nevskiales</taxon>
        <taxon>Nevskiaceae</taxon>
        <taxon>Solimonas</taxon>
    </lineage>
</organism>
<comment type="subcellular location">
    <subcellularLocation>
        <location evidence="1">Cytoplasm</location>
    </subcellularLocation>
</comment>
<keyword evidence="7" id="KW-0804">Transcription</keyword>
<evidence type="ECO:0000313" key="13">
    <source>
        <dbReference type="Proteomes" id="UP000472676"/>
    </source>
</evidence>
<dbReference type="PROSITE" id="PS50110">
    <property type="entry name" value="RESPONSE_REGULATORY"/>
    <property type="match status" value="1"/>
</dbReference>
<dbReference type="InterPro" id="IPR001867">
    <property type="entry name" value="OmpR/PhoB-type_DNA-bd"/>
</dbReference>
<name>A0A6M2BVG4_9GAMM</name>
<dbReference type="GO" id="GO:0000976">
    <property type="term" value="F:transcription cis-regulatory region binding"/>
    <property type="evidence" value="ECO:0007669"/>
    <property type="project" value="TreeGrafter"/>
</dbReference>
<protein>
    <submittedName>
        <fullName evidence="12">Response regulator transcription factor</fullName>
    </submittedName>
</protein>
<feature type="domain" description="OmpR/PhoB-type" evidence="11">
    <location>
        <begin position="129"/>
        <end position="228"/>
    </location>
</feature>
<dbReference type="SMART" id="SM00862">
    <property type="entry name" value="Trans_reg_C"/>
    <property type="match status" value="1"/>
</dbReference>
<evidence type="ECO:0000259" key="10">
    <source>
        <dbReference type="PROSITE" id="PS50110"/>
    </source>
</evidence>
<evidence type="ECO:0000256" key="5">
    <source>
        <dbReference type="ARBA" id="ARBA00023015"/>
    </source>
</evidence>
<dbReference type="FunFam" id="3.40.50.2300:FF:000001">
    <property type="entry name" value="DNA-binding response regulator PhoB"/>
    <property type="match status" value="1"/>
</dbReference>
<evidence type="ECO:0000256" key="6">
    <source>
        <dbReference type="ARBA" id="ARBA00023125"/>
    </source>
</evidence>
<keyword evidence="4" id="KW-0902">Two-component regulatory system</keyword>
<proteinExistence type="predicted"/>
<evidence type="ECO:0000256" key="4">
    <source>
        <dbReference type="ARBA" id="ARBA00023012"/>
    </source>
</evidence>
<evidence type="ECO:0000313" key="12">
    <source>
        <dbReference type="EMBL" id="NGY06384.1"/>
    </source>
</evidence>
<gene>
    <name evidence="12" type="ORF">G7Y85_16550</name>
</gene>
<dbReference type="CDD" id="cd00383">
    <property type="entry name" value="trans_reg_C"/>
    <property type="match status" value="1"/>
</dbReference>
<keyword evidence="6 9" id="KW-0238">DNA-binding</keyword>
<evidence type="ECO:0000256" key="8">
    <source>
        <dbReference type="PROSITE-ProRule" id="PRU00169"/>
    </source>
</evidence>
<dbReference type="Pfam" id="PF00486">
    <property type="entry name" value="Trans_reg_C"/>
    <property type="match status" value="1"/>
</dbReference>
<reference evidence="12 13" key="1">
    <citation type="journal article" date="2014" name="Int. J. Syst. Evol. Microbiol.">
        <title>Solimonas terrae sp. nov., isolated from soil.</title>
        <authorList>
            <person name="Kim S.J."/>
            <person name="Moon J.Y."/>
            <person name="Weon H.Y."/>
            <person name="Ahn J.H."/>
            <person name="Chen W.M."/>
            <person name="Kwon S.W."/>
        </authorList>
    </citation>
    <scope>NUCLEOTIDE SEQUENCE [LARGE SCALE GENOMIC DNA]</scope>
    <source>
        <strain evidence="12 13">KIS83-12</strain>
    </source>
</reference>
<dbReference type="SUPFAM" id="SSF52172">
    <property type="entry name" value="CheY-like"/>
    <property type="match status" value="1"/>
</dbReference>
<dbReference type="Proteomes" id="UP000472676">
    <property type="component" value="Unassembled WGS sequence"/>
</dbReference>
<keyword evidence="5" id="KW-0805">Transcription regulation</keyword>
<dbReference type="PANTHER" id="PTHR48111">
    <property type="entry name" value="REGULATOR OF RPOS"/>
    <property type="match status" value="1"/>
</dbReference>
<dbReference type="SUPFAM" id="SSF46894">
    <property type="entry name" value="C-terminal effector domain of the bipartite response regulators"/>
    <property type="match status" value="1"/>
</dbReference>
<comment type="caution">
    <text evidence="12">The sequence shown here is derived from an EMBL/GenBank/DDBJ whole genome shotgun (WGS) entry which is preliminary data.</text>
</comment>
<dbReference type="GO" id="GO:0005829">
    <property type="term" value="C:cytosol"/>
    <property type="evidence" value="ECO:0007669"/>
    <property type="project" value="TreeGrafter"/>
</dbReference>
<feature type="domain" description="Response regulatory" evidence="10">
    <location>
        <begin position="6"/>
        <end position="119"/>
    </location>
</feature>
<evidence type="ECO:0000256" key="9">
    <source>
        <dbReference type="PROSITE-ProRule" id="PRU01091"/>
    </source>
</evidence>
<dbReference type="InterPro" id="IPR036388">
    <property type="entry name" value="WH-like_DNA-bd_sf"/>
</dbReference>
<dbReference type="Gene3D" id="1.10.10.10">
    <property type="entry name" value="Winged helix-like DNA-binding domain superfamily/Winged helix DNA-binding domain"/>
    <property type="match status" value="1"/>
</dbReference>
<evidence type="ECO:0000256" key="3">
    <source>
        <dbReference type="ARBA" id="ARBA00022553"/>
    </source>
</evidence>